<organism evidence="3 4">
    <name type="scientific">Parathielavia hyrcaniae</name>
    <dbReference type="NCBI Taxonomy" id="113614"/>
    <lineage>
        <taxon>Eukaryota</taxon>
        <taxon>Fungi</taxon>
        <taxon>Dikarya</taxon>
        <taxon>Ascomycota</taxon>
        <taxon>Pezizomycotina</taxon>
        <taxon>Sordariomycetes</taxon>
        <taxon>Sordariomycetidae</taxon>
        <taxon>Sordariales</taxon>
        <taxon>Chaetomiaceae</taxon>
        <taxon>Parathielavia</taxon>
    </lineage>
</organism>
<dbReference type="InterPro" id="IPR003819">
    <property type="entry name" value="TauD/TfdA-like"/>
</dbReference>
<dbReference type="AlphaFoldDB" id="A0AAN6T0S1"/>
<reference evidence="3" key="1">
    <citation type="journal article" date="2023" name="Mol. Phylogenet. Evol.">
        <title>Genome-scale phylogeny and comparative genomics of the fungal order Sordariales.</title>
        <authorList>
            <person name="Hensen N."/>
            <person name="Bonometti L."/>
            <person name="Westerberg I."/>
            <person name="Brannstrom I.O."/>
            <person name="Guillou S."/>
            <person name="Cros-Aarteil S."/>
            <person name="Calhoun S."/>
            <person name="Haridas S."/>
            <person name="Kuo A."/>
            <person name="Mondo S."/>
            <person name="Pangilinan J."/>
            <person name="Riley R."/>
            <person name="LaButti K."/>
            <person name="Andreopoulos B."/>
            <person name="Lipzen A."/>
            <person name="Chen C."/>
            <person name="Yan M."/>
            <person name="Daum C."/>
            <person name="Ng V."/>
            <person name="Clum A."/>
            <person name="Steindorff A."/>
            <person name="Ohm R.A."/>
            <person name="Martin F."/>
            <person name="Silar P."/>
            <person name="Natvig D.O."/>
            <person name="Lalanne C."/>
            <person name="Gautier V."/>
            <person name="Ament-Velasquez S.L."/>
            <person name="Kruys A."/>
            <person name="Hutchinson M.I."/>
            <person name="Powell A.J."/>
            <person name="Barry K."/>
            <person name="Miller A.N."/>
            <person name="Grigoriev I.V."/>
            <person name="Debuchy R."/>
            <person name="Gladieux P."/>
            <person name="Hiltunen Thoren M."/>
            <person name="Johannesson H."/>
        </authorList>
    </citation>
    <scope>NUCLEOTIDE SEQUENCE</scope>
    <source>
        <strain evidence="3">CBS 757.83</strain>
    </source>
</reference>
<accession>A0AAN6T0S1</accession>
<dbReference type="GO" id="GO:0016491">
    <property type="term" value="F:oxidoreductase activity"/>
    <property type="evidence" value="ECO:0007669"/>
    <property type="project" value="UniProtKB-KW"/>
</dbReference>
<sequence>MNPLNVARTRCIDIRYKWIIEQAQRNRLKVAHVKGIEMAADGLTKPLMRPPGQPDIGYTPDHDKYLERARRRQEEGRLSKALPPGFPPDVRSKLVWDGNDLAETYDWNYHLTEQDSEEIESAVRYFQGLGKPLGFIKQETFPLPHLHKTLRGVSHEIHNGHGFKVIKGVPVTKYTREENIIIYAGISAHVAPIRGRQDSRHEGHPADVVLAHIKDLTASVDASNIGAPAYTADQQVFHTDVGDIIALFALGEAAEGGQSYLSSSWKVYNELAATRPDLIQTLSEPWAADTFGKLDKPYTLASLLHFQPATDTDPERLIIQYARRSFTGAIPGTASGAQPVRHLRLQLGDHRRIAPHQRLPGDHQEHRERRNTLVALDTRAGWRRREPCARCGG</sequence>
<proteinExistence type="predicted"/>
<evidence type="ECO:0000313" key="3">
    <source>
        <dbReference type="EMBL" id="KAK4099839.1"/>
    </source>
</evidence>
<feature type="domain" description="TauD/TfdA-like" evidence="2">
    <location>
        <begin position="131"/>
        <end position="320"/>
    </location>
</feature>
<dbReference type="Pfam" id="PF02668">
    <property type="entry name" value="TauD"/>
    <property type="match status" value="1"/>
</dbReference>
<protein>
    <submittedName>
        <fullName evidence="3">Clavaminate synthase-like protein</fullName>
    </submittedName>
</protein>
<dbReference type="PANTHER" id="PTHR10696:SF54">
    <property type="entry name" value="FAMILY OXIDOREDUCTASE, PUTATIVE (AFU_ORTHOLOGUE AFUA_4G13850)-RELATED"/>
    <property type="match status" value="1"/>
</dbReference>
<evidence type="ECO:0000259" key="2">
    <source>
        <dbReference type="Pfam" id="PF02668"/>
    </source>
</evidence>
<name>A0AAN6T0S1_9PEZI</name>
<dbReference type="Gene3D" id="3.60.130.10">
    <property type="entry name" value="Clavaminate synthase-like"/>
    <property type="match status" value="1"/>
</dbReference>
<keyword evidence="1" id="KW-0560">Oxidoreductase</keyword>
<reference evidence="3" key="2">
    <citation type="submission" date="2023-05" db="EMBL/GenBank/DDBJ databases">
        <authorList>
            <consortium name="Lawrence Berkeley National Laboratory"/>
            <person name="Steindorff A."/>
            <person name="Hensen N."/>
            <person name="Bonometti L."/>
            <person name="Westerberg I."/>
            <person name="Brannstrom I.O."/>
            <person name="Guillou S."/>
            <person name="Cros-Aarteil S."/>
            <person name="Calhoun S."/>
            <person name="Haridas S."/>
            <person name="Kuo A."/>
            <person name="Mondo S."/>
            <person name="Pangilinan J."/>
            <person name="Riley R."/>
            <person name="Labutti K."/>
            <person name="Andreopoulos B."/>
            <person name="Lipzen A."/>
            <person name="Chen C."/>
            <person name="Yanf M."/>
            <person name="Daum C."/>
            <person name="Ng V."/>
            <person name="Clum A."/>
            <person name="Ohm R."/>
            <person name="Martin F."/>
            <person name="Silar P."/>
            <person name="Natvig D."/>
            <person name="Lalanne C."/>
            <person name="Gautier V."/>
            <person name="Ament-Velasquez S.L."/>
            <person name="Kruys A."/>
            <person name="Hutchinson M.I."/>
            <person name="Powell A.J."/>
            <person name="Barry K."/>
            <person name="Miller A.N."/>
            <person name="Grigoriev I.V."/>
            <person name="Debuchy R."/>
            <person name="Gladieux P."/>
            <person name="Thoren M.H."/>
            <person name="Johannesson H."/>
        </authorList>
    </citation>
    <scope>NUCLEOTIDE SEQUENCE</scope>
    <source>
        <strain evidence="3">CBS 757.83</strain>
    </source>
</reference>
<dbReference type="Proteomes" id="UP001305647">
    <property type="component" value="Unassembled WGS sequence"/>
</dbReference>
<gene>
    <name evidence="3" type="ORF">N658DRAFT_517136</name>
</gene>
<comment type="caution">
    <text evidence="3">The sequence shown here is derived from an EMBL/GenBank/DDBJ whole genome shotgun (WGS) entry which is preliminary data.</text>
</comment>
<dbReference type="InterPro" id="IPR042098">
    <property type="entry name" value="TauD-like_sf"/>
</dbReference>
<evidence type="ECO:0000256" key="1">
    <source>
        <dbReference type="ARBA" id="ARBA00023002"/>
    </source>
</evidence>
<dbReference type="PANTHER" id="PTHR10696">
    <property type="entry name" value="GAMMA-BUTYROBETAINE HYDROXYLASE-RELATED"/>
    <property type="match status" value="1"/>
</dbReference>
<keyword evidence="4" id="KW-1185">Reference proteome</keyword>
<dbReference type="InterPro" id="IPR050411">
    <property type="entry name" value="AlphaKG_dependent_hydroxylases"/>
</dbReference>
<evidence type="ECO:0000313" key="4">
    <source>
        <dbReference type="Proteomes" id="UP001305647"/>
    </source>
</evidence>
<dbReference type="EMBL" id="MU863646">
    <property type="protein sequence ID" value="KAK4099839.1"/>
    <property type="molecule type" value="Genomic_DNA"/>
</dbReference>
<dbReference type="SUPFAM" id="SSF51197">
    <property type="entry name" value="Clavaminate synthase-like"/>
    <property type="match status" value="1"/>
</dbReference>